<organism evidence="2">
    <name type="scientific">Sesamum radiatum</name>
    <name type="common">Black benniseed</name>
    <dbReference type="NCBI Taxonomy" id="300843"/>
    <lineage>
        <taxon>Eukaryota</taxon>
        <taxon>Viridiplantae</taxon>
        <taxon>Streptophyta</taxon>
        <taxon>Embryophyta</taxon>
        <taxon>Tracheophyta</taxon>
        <taxon>Spermatophyta</taxon>
        <taxon>Magnoliopsida</taxon>
        <taxon>eudicotyledons</taxon>
        <taxon>Gunneridae</taxon>
        <taxon>Pentapetalae</taxon>
        <taxon>asterids</taxon>
        <taxon>lamiids</taxon>
        <taxon>Lamiales</taxon>
        <taxon>Pedaliaceae</taxon>
        <taxon>Sesamum</taxon>
    </lineage>
</organism>
<comment type="caution">
    <text evidence="2">The sequence shown here is derived from an EMBL/GenBank/DDBJ whole genome shotgun (WGS) entry which is preliminary data.</text>
</comment>
<sequence length="157" mass="16855">MAFSASATAAAVVFYFVALIAVSSRSGHVAALAGSDVEHREVVIVTPAVFVESVPSNDVVRCARVPVSGLSRLKLGSYSSARRITLVPSDEIQEKSYKKIQICLHNNSSLGLCQCESDNWESIQSGAWSSIVSPYVDRYIDVKFVNNLSGSVTSPLD</sequence>
<evidence type="ECO:0000256" key="1">
    <source>
        <dbReference type="SAM" id="SignalP"/>
    </source>
</evidence>
<gene>
    <name evidence="2" type="ORF">Sradi_5542900</name>
</gene>
<proteinExistence type="predicted"/>
<evidence type="ECO:0000313" key="2">
    <source>
        <dbReference type="EMBL" id="KAL0316647.1"/>
    </source>
</evidence>
<reference evidence="2" key="1">
    <citation type="submission" date="2020-06" db="EMBL/GenBank/DDBJ databases">
        <authorList>
            <person name="Li T."/>
            <person name="Hu X."/>
            <person name="Zhang T."/>
            <person name="Song X."/>
            <person name="Zhang H."/>
            <person name="Dai N."/>
            <person name="Sheng W."/>
            <person name="Hou X."/>
            <person name="Wei L."/>
        </authorList>
    </citation>
    <scope>NUCLEOTIDE SEQUENCE</scope>
    <source>
        <strain evidence="2">G02</strain>
        <tissue evidence="2">Leaf</tissue>
    </source>
</reference>
<reference evidence="2" key="2">
    <citation type="journal article" date="2024" name="Plant">
        <title>Genomic evolution and insights into agronomic trait innovations of Sesamum species.</title>
        <authorList>
            <person name="Miao H."/>
            <person name="Wang L."/>
            <person name="Qu L."/>
            <person name="Liu H."/>
            <person name="Sun Y."/>
            <person name="Le M."/>
            <person name="Wang Q."/>
            <person name="Wei S."/>
            <person name="Zheng Y."/>
            <person name="Lin W."/>
            <person name="Duan Y."/>
            <person name="Cao H."/>
            <person name="Xiong S."/>
            <person name="Wang X."/>
            <person name="Wei L."/>
            <person name="Li C."/>
            <person name="Ma Q."/>
            <person name="Ju M."/>
            <person name="Zhao R."/>
            <person name="Li G."/>
            <person name="Mu C."/>
            <person name="Tian Q."/>
            <person name="Mei H."/>
            <person name="Zhang T."/>
            <person name="Gao T."/>
            <person name="Zhang H."/>
        </authorList>
    </citation>
    <scope>NUCLEOTIDE SEQUENCE</scope>
    <source>
        <strain evidence="2">G02</strain>
    </source>
</reference>
<feature type="chain" id="PRO_5043464049" evidence="1">
    <location>
        <begin position="27"/>
        <end position="157"/>
    </location>
</feature>
<accession>A0AAW2LDI2</accession>
<name>A0AAW2LDI2_SESRA</name>
<dbReference type="PANTHER" id="PTHR31587:SF3">
    <property type="entry name" value="EXPRESSED PROTEIN"/>
    <property type="match status" value="1"/>
</dbReference>
<feature type="signal peptide" evidence="1">
    <location>
        <begin position="1"/>
        <end position="26"/>
    </location>
</feature>
<keyword evidence="1" id="KW-0732">Signal</keyword>
<dbReference type="PANTHER" id="PTHR31587">
    <property type="entry name" value="TRANSMEMBRANE PROTEIN (DUF2215)"/>
    <property type="match status" value="1"/>
</dbReference>
<protein>
    <submittedName>
        <fullName evidence="2">Uncharacterized protein</fullName>
    </submittedName>
</protein>
<dbReference type="EMBL" id="JACGWJ010000025">
    <property type="protein sequence ID" value="KAL0316647.1"/>
    <property type="molecule type" value="Genomic_DNA"/>
</dbReference>
<dbReference type="AlphaFoldDB" id="A0AAW2LDI2"/>